<gene>
    <name evidence="2" type="primary">LOC111592335</name>
</gene>
<name>A0A6J1L5U5_DROHY</name>
<dbReference type="KEGG" id="dhe:111592335"/>
<dbReference type="GeneID" id="111592335"/>
<dbReference type="OMA" id="EPYSHHW"/>
<protein>
    <submittedName>
        <fullName evidence="2">Protein terminus</fullName>
    </submittedName>
</protein>
<reference evidence="2" key="1">
    <citation type="submission" date="2025-08" db="UniProtKB">
        <authorList>
            <consortium name="RefSeq"/>
        </authorList>
    </citation>
    <scope>IDENTIFICATION</scope>
    <source>
        <strain evidence="2">15085-1641.00</strain>
        <tissue evidence="2">Whole body</tissue>
    </source>
</reference>
<dbReference type="AlphaFoldDB" id="A0A6J1L5U5"/>
<dbReference type="Proteomes" id="UP000504633">
    <property type="component" value="Unplaced"/>
</dbReference>
<dbReference type="RefSeq" id="XP_023160230.1">
    <property type="nucleotide sequence ID" value="XM_023304462.1"/>
</dbReference>
<organism evidence="1 2">
    <name type="scientific">Drosophila hydei</name>
    <name type="common">Fruit fly</name>
    <dbReference type="NCBI Taxonomy" id="7224"/>
    <lineage>
        <taxon>Eukaryota</taxon>
        <taxon>Metazoa</taxon>
        <taxon>Ecdysozoa</taxon>
        <taxon>Arthropoda</taxon>
        <taxon>Hexapoda</taxon>
        <taxon>Insecta</taxon>
        <taxon>Pterygota</taxon>
        <taxon>Neoptera</taxon>
        <taxon>Endopterygota</taxon>
        <taxon>Diptera</taxon>
        <taxon>Brachycera</taxon>
        <taxon>Muscomorpha</taxon>
        <taxon>Ephydroidea</taxon>
        <taxon>Drosophilidae</taxon>
        <taxon>Drosophila</taxon>
    </lineage>
</organism>
<evidence type="ECO:0000313" key="2">
    <source>
        <dbReference type="RefSeq" id="XP_023160230.1"/>
    </source>
</evidence>
<dbReference type="OrthoDB" id="7974539at2759"/>
<proteinExistence type="predicted"/>
<keyword evidence="1" id="KW-1185">Reference proteome</keyword>
<sequence length="369" mass="42971">MSRRISSRYVFETVENTRTFRHHCCINNQIVECQTCLSVVGRNEPYSHHWLGGPDDQHIKLGLEEMKLLKHIELERIQTFFLCDGSARSRTNAFILEAGTEAVPQLLRFLNFGAKQLEVTIGFYVSVARKRMYYESTPVRIVNHFDIKETVDMVFSILLEKITSFVMLHHCVPLEACIIKRIKVIVMRQMIGKPQLPLQYRVKTNMNYFHNKQSTGVNVNITLLSKSIVSYHEQRLGNFPTSQKVNLYCMRMCSSTKEAFVVPYFLSDEDVNNTPTFLILTNVAGEFEGLHEIRNLRRFLKADSQDHIFECRQCKSHFADRSQYALHKQIACGAGFMVWQIEQDSTELYENCLLLPKQFFKFDWFGIGH</sequence>
<evidence type="ECO:0000313" key="1">
    <source>
        <dbReference type="Proteomes" id="UP000504633"/>
    </source>
</evidence>
<accession>A0A6J1L5U5</accession>